<evidence type="ECO:0000313" key="3">
    <source>
        <dbReference type="Proteomes" id="UP001556040"/>
    </source>
</evidence>
<sequence>MGYIAPVNNYQYQQYAERVTMKPYDPYNLTPVQRIAPYDRSKKEFQDHLERELEFRSDKKKMPKRKTEGDFDQSSIPSISPHMIPKFTGKGRHVNETI</sequence>
<evidence type="ECO:0000313" key="2">
    <source>
        <dbReference type="EMBL" id="MEW9501569.1"/>
    </source>
</evidence>
<name>A0ABV3Q2L3_9BACL</name>
<feature type="compositionally biased region" description="Basic and acidic residues" evidence="1">
    <location>
        <begin position="47"/>
        <end position="57"/>
    </location>
</feature>
<reference evidence="2 3" key="1">
    <citation type="journal article" date="1979" name="Int. J. Syst. Evol. Microbiol.">
        <title>Bacillus globisporus subsp. marinus subsp. nov.</title>
        <authorList>
            <person name="Liu H."/>
        </authorList>
    </citation>
    <scope>NUCLEOTIDE SEQUENCE [LARGE SCALE GENOMIC DNA]</scope>
    <source>
        <strain evidence="2 3">DSM 1297</strain>
    </source>
</reference>
<gene>
    <name evidence="2" type="ORF">AB1471_07120</name>
</gene>
<feature type="region of interest" description="Disordered" evidence="1">
    <location>
        <begin position="47"/>
        <end position="98"/>
    </location>
</feature>
<dbReference type="RefSeq" id="WP_367779053.1">
    <property type="nucleotide sequence ID" value="NZ_JBFMIA010000004.1"/>
</dbReference>
<comment type="caution">
    <text evidence="2">The sequence shown here is derived from an EMBL/GenBank/DDBJ whole genome shotgun (WGS) entry which is preliminary data.</text>
</comment>
<keyword evidence="3" id="KW-1185">Reference proteome</keyword>
<protein>
    <submittedName>
        <fullName evidence="2">Uncharacterized protein</fullName>
    </submittedName>
</protein>
<evidence type="ECO:0000256" key="1">
    <source>
        <dbReference type="SAM" id="MobiDB-lite"/>
    </source>
</evidence>
<proteinExistence type="predicted"/>
<organism evidence="2 3">
    <name type="scientific">Jeotgalibacillus marinus</name>
    <dbReference type="NCBI Taxonomy" id="86667"/>
    <lineage>
        <taxon>Bacteria</taxon>
        <taxon>Bacillati</taxon>
        <taxon>Bacillota</taxon>
        <taxon>Bacilli</taxon>
        <taxon>Bacillales</taxon>
        <taxon>Caryophanaceae</taxon>
        <taxon>Jeotgalibacillus</taxon>
    </lineage>
</organism>
<dbReference type="Proteomes" id="UP001556040">
    <property type="component" value="Unassembled WGS sequence"/>
</dbReference>
<accession>A0ABV3Q2L3</accession>
<dbReference type="EMBL" id="JBFMIA010000004">
    <property type="protein sequence ID" value="MEW9501569.1"/>
    <property type="molecule type" value="Genomic_DNA"/>
</dbReference>